<proteinExistence type="predicted"/>
<dbReference type="EMBL" id="JACCHS010000037">
    <property type="protein sequence ID" value="NYT46768.1"/>
    <property type="molecule type" value="Genomic_DNA"/>
</dbReference>
<reference evidence="1 2" key="1">
    <citation type="submission" date="2020-05" db="EMBL/GenBank/DDBJ databases">
        <title>Horizontal transmission and recombination maintain forever young bacterial symbiont genomes.</title>
        <authorList>
            <person name="Russell S.L."/>
            <person name="Pepper-Tunick E."/>
            <person name="Svedberg J."/>
            <person name="Byrne A."/>
            <person name="Ruelas Castillo J."/>
            <person name="Vollmers C."/>
            <person name="Beinart R.A."/>
            <person name="Corbett-Detig R."/>
        </authorList>
    </citation>
    <scope>NUCLEOTIDE SEQUENCE [LARGE SCALE GENOMIC DNA]</scope>
    <source>
        <strain evidence="1">4727-3</strain>
    </source>
</reference>
<dbReference type="AlphaFoldDB" id="A0A7Z0MND7"/>
<evidence type="ECO:0000313" key="1">
    <source>
        <dbReference type="EMBL" id="NYT46768.1"/>
    </source>
</evidence>
<accession>A0A7Z0MND7</accession>
<organism evidence="1 2">
    <name type="scientific">Candidatus Methanofishera endochildressiae</name>
    <dbReference type="NCBI Taxonomy" id="2738884"/>
    <lineage>
        <taxon>Bacteria</taxon>
        <taxon>Pseudomonadati</taxon>
        <taxon>Pseudomonadota</taxon>
        <taxon>Gammaproteobacteria</taxon>
        <taxon>Candidatus Methanofishera</taxon>
    </lineage>
</organism>
<gene>
    <name evidence="1" type="ORF">H0A75_03080</name>
</gene>
<dbReference type="InterPro" id="IPR008869">
    <property type="entry name" value="MlaC/ttg2D"/>
</dbReference>
<sequence>MVLRNDQWKIYDLKVEGISLVISNRETFNQMIRDTGSLDTVITEMKAKNKKP</sequence>
<comment type="caution">
    <text evidence="1">The sequence shown here is derived from an EMBL/GenBank/DDBJ whole genome shotgun (WGS) entry which is preliminary data.</text>
</comment>
<dbReference type="InterPro" id="IPR042245">
    <property type="entry name" value="Tgt2/MlaC_sf"/>
</dbReference>
<dbReference type="Gene3D" id="3.10.450.710">
    <property type="entry name" value="Tgt2/MlaC"/>
    <property type="match status" value="1"/>
</dbReference>
<protein>
    <submittedName>
        <fullName evidence="1">ABC transporter substrate-binding protein</fullName>
    </submittedName>
</protein>
<dbReference type="Proteomes" id="UP000537890">
    <property type="component" value="Unassembled WGS sequence"/>
</dbReference>
<dbReference type="Pfam" id="PF05494">
    <property type="entry name" value="MlaC"/>
    <property type="match status" value="1"/>
</dbReference>
<evidence type="ECO:0000313" key="2">
    <source>
        <dbReference type="Proteomes" id="UP000537890"/>
    </source>
</evidence>
<name>A0A7Z0MND7_9GAMM</name>